<feature type="chain" id="PRO_5003732529" description="MYND-type domain-containing protein" evidence="5">
    <location>
        <begin position="18"/>
        <end position="467"/>
    </location>
</feature>
<dbReference type="Proteomes" id="UP000006514">
    <property type="component" value="Unassembled WGS sequence"/>
</dbReference>
<feature type="signal peptide" evidence="5">
    <location>
        <begin position="1"/>
        <end position="17"/>
    </location>
</feature>
<accession>J0D3H3</accession>
<name>J0D3H3_AURST</name>
<dbReference type="InParanoid" id="J0D3H3"/>
<keyword evidence="3" id="KW-0862">Zinc</keyword>
<organism evidence="7 8">
    <name type="scientific">Auricularia subglabra (strain TFB-10046 / SS5)</name>
    <name type="common">White-rot fungus</name>
    <name type="synonym">Auricularia delicata (strain TFB10046)</name>
    <dbReference type="NCBI Taxonomy" id="717982"/>
    <lineage>
        <taxon>Eukaryota</taxon>
        <taxon>Fungi</taxon>
        <taxon>Dikarya</taxon>
        <taxon>Basidiomycota</taxon>
        <taxon>Agaricomycotina</taxon>
        <taxon>Agaricomycetes</taxon>
        <taxon>Auriculariales</taxon>
        <taxon>Auriculariaceae</taxon>
        <taxon>Auricularia</taxon>
    </lineage>
</organism>
<dbReference type="Pfam" id="PF01753">
    <property type="entry name" value="zf-MYND"/>
    <property type="match status" value="1"/>
</dbReference>
<dbReference type="Gene3D" id="6.10.140.2220">
    <property type="match status" value="1"/>
</dbReference>
<evidence type="ECO:0000256" key="1">
    <source>
        <dbReference type="ARBA" id="ARBA00022723"/>
    </source>
</evidence>
<evidence type="ECO:0000256" key="3">
    <source>
        <dbReference type="ARBA" id="ARBA00022833"/>
    </source>
</evidence>
<dbReference type="GO" id="GO:0008270">
    <property type="term" value="F:zinc ion binding"/>
    <property type="evidence" value="ECO:0007669"/>
    <property type="project" value="UniProtKB-KW"/>
</dbReference>
<dbReference type="KEGG" id="adl:AURDEDRAFT_166438"/>
<evidence type="ECO:0000256" key="2">
    <source>
        <dbReference type="ARBA" id="ARBA00022771"/>
    </source>
</evidence>
<keyword evidence="8" id="KW-1185">Reference proteome</keyword>
<dbReference type="OrthoDB" id="341421at2759"/>
<feature type="domain" description="MYND-type" evidence="6">
    <location>
        <begin position="292"/>
        <end position="337"/>
    </location>
</feature>
<evidence type="ECO:0000313" key="7">
    <source>
        <dbReference type="EMBL" id="EJD44651.1"/>
    </source>
</evidence>
<proteinExistence type="predicted"/>
<keyword evidence="1" id="KW-0479">Metal-binding</keyword>
<evidence type="ECO:0000259" key="6">
    <source>
        <dbReference type="PROSITE" id="PS50865"/>
    </source>
</evidence>
<evidence type="ECO:0000256" key="4">
    <source>
        <dbReference type="PROSITE-ProRule" id="PRU00134"/>
    </source>
</evidence>
<dbReference type="SUPFAM" id="SSF144232">
    <property type="entry name" value="HIT/MYND zinc finger-like"/>
    <property type="match status" value="1"/>
</dbReference>
<reference evidence="8" key="1">
    <citation type="journal article" date="2012" name="Science">
        <title>The Paleozoic origin of enzymatic lignin decomposition reconstructed from 31 fungal genomes.</title>
        <authorList>
            <person name="Floudas D."/>
            <person name="Binder M."/>
            <person name="Riley R."/>
            <person name="Barry K."/>
            <person name="Blanchette R.A."/>
            <person name="Henrissat B."/>
            <person name="Martinez A.T."/>
            <person name="Otillar R."/>
            <person name="Spatafora J.W."/>
            <person name="Yadav J.S."/>
            <person name="Aerts A."/>
            <person name="Benoit I."/>
            <person name="Boyd A."/>
            <person name="Carlson A."/>
            <person name="Copeland A."/>
            <person name="Coutinho P.M."/>
            <person name="de Vries R.P."/>
            <person name="Ferreira P."/>
            <person name="Findley K."/>
            <person name="Foster B."/>
            <person name="Gaskell J."/>
            <person name="Glotzer D."/>
            <person name="Gorecki P."/>
            <person name="Heitman J."/>
            <person name="Hesse C."/>
            <person name="Hori C."/>
            <person name="Igarashi K."/>
            <person name="Jurgens J.A."/>
            <person name="Kallen N."/>
            <person name="Kersten P."/>
            <person name="Kohler A."/>
            <person name="Kuees U."/>
            <person name="Kumar T.K.A."/>
            <person name="Kuo A."/>
            <person name="LaButti K."/>
            <person name="Larrondo L.F."/>
            <person name="Lindquist E."/>
            <person name="Ling A."/>
            <person name="Lombard V."/>
            <person name="Lucas S."/>
            <person name="Lundell T."/>
            <person name="Martin R."/>
            <person name="McLaughlin D.J."/>
            <person name="Morgenstern I."/>
            <person name="Morin E."/>
            <person name="Murat C."/>
            <person name="Nagy L.G."/>
            <person name="Nolan M."/>
            <person name="Ohm R.A."/>
            <person name="Patyshakuliyeva A."/>
            <person name="Rokas A."/>
            <person name="Ruiz-Duenas F.J."/>
            <person name="Sabat G."/>
            <person name="Salamov A."/>
            <person name="Samejima M."/>
            <person name="Schmutz J."/>
            <person name="Slot J.C."/>
            <person name="St John F."/>
            <person name="Stenlid J."/>
            <person name="Sun H."/>
            <person name="Sun S."/>
            <person name="Syed K."/>
            <person name="Tsang A."/>
            <person name="Wiebenga A."/>
            <person name="Young D."/>
            <person name="Pisabarro A."/>
            <person name="Eastwood D.C."/>
            <person name="Martin F."/>
            <person name="Cullen D."/>
            <person name="Grigoriev I.V."/>
            <person name="Hibbett D.S."/>
        </authorList>
    </citation>
    <scope>NUCLEOTIDE SEQUENCE [LARGE SCALE GENOMIC DNA]</scope>
    <source>
        <strain evidence="8">TFB10046</strain>
    </source>
</reference>
<dbReference type="AlphaFoldDB" id="J0D3H3"/>
<sequence>MLLAILVFLTTERSASALADLAYDTHSSLRSCPHQLNRIHFILSTRFETTVHLALDLIGALSSIADTCFAKSISRAIRFQAFPFRQTWPASTGDLLPTGTSGFKGLLFWFTHSDDALVLSIFMRVFLWCRPAFYAEFANPASCRLLCQAICSRLESAADRLRAGVQSTAWGPRSDPAAGLEFLTQILDFLVRYCSSEWPAWKTLFRGSEAMLLTSTFSAMDACGEEGDLSLKDSLRQFAFELYTTLDAAAFDAMPDHLANYVFDEQIRHGGCYGHFRKLLGSLSESARHCGGPDCPRKAMKNVQLSECQSCRIMRYCSRECQRQHWNSALRPHKPLCRLLKGIIEVARPSLDTGKFAVACRSLGVDIDRLSAIYAIIWEQRLHGLGGETQDSFATHLRQMDLLHEFDTKLRIHPEHHEELHDLAMRLIGLQTELHMLRLLYRYLQNRLGFDLGPLSHPFNVTSAMSR</sequence>
<protein>
    <recommendedName>
        <fullName evidence="6">MYND-type domain-containing protein</fullName>
    </recommendedName>
</protein>
<evidence type="ECO:0000313" key="8">
    <source>
        <dbReference type="Proteomes" id="UP000006514"/>
    </source>
</evidence>
<dbReference type="InterPro" id="IPR002893">
    <property type="entry name" value="Znf_MYND"/>
</dbReference>
<evidence type="ECO:0000256" key="5">
    <source>
        <dbReference type="SAM" id="SignalP"/>
    </source>
</evidence>
<dbReference type="PROSITE" id="PS50865">
    <property type="entry name" value="ZF_MYND_2"/>
    <property type="match status" value="1"/>
</dbReference>
<keyword evidence="2 4" id="KW-0863">Zinc-finger</keyword>
<keyword evidence="5" id="KW-0732">Signal</keyword>
<gene>
    <name evidence="7" type="ORF">AURDEDRAFT_166438</name>
</gene>
<dbReference type="EMBL" id="JH687770">
    <property type="protein sequence ID" value="EJD44651.1"/>
    <property type="molecule type" value="Genomic_DNA"/>
</dbReference>